<dbReference type="Gene3D" id="3.30.70.20">
    <property type="match status" value="1"/>
</dbReference>
<dbReference type="InterPro" id="IPR051684">
    <property type="entry name" value="Electron_Trans/Redox"/>
</dbReference>
<keyword evidence="4" id="KW-0249">Electron transport</keyword>
<reference evidence="9" key="1">
    <citation type="submission" date="2016-10" db="EMBL/GenBank/DDBJ databases">
        <authorList>
            <person name="de Groot N.N."/>
        </authorList>
    </citation>
    <scope>NUCLEOTIDE SEQUENCE</scope>
</reference>
<dbReference type="NCBIfam" id="TIGR02745">
    <property type="entry name" value="ccoG_rdxA_fixG"/>
    <property type="match status" value="1"/>
</dbReference>
<evidence type="ECO:0000313" key="9">
    <source>
        <dbReference type="EMBL" id="SFV77134.1"/>
    </source>
</evidence>
<keyword evidence="7" id="KW-0472">Membrane</keyword>
<dbReference type="InterPro" id="IPR013783">
    <property type="entry name" value="Ig-like_fold"/>
</dbReference>
<dbReference type="PROSITE" id="PS00198">
    <property type="entry name" value="4FE4S_FER_1"/>
    <property type="match status" value="1"/>
</dbReference>
<evidence type="ECO:0000259" key="8">
    <source>
        <dbReference type="PROSITE" id="PS51379"/>
    </source>
</evidence>
<organism evidence="9">
    <name type="scientific">hydrothermal vent metagenome</name>
    <dbReference type="NCBI Taxonomy" id="652676"/>
    <lineage>
        <taxon>unclassified sequences</taxon>
        <taxon>metagenomes</taxon>
        <taxon>ecological metagenomes</taxon>
    </lineage>
</organism>
<evidence type="ECO:0000256" key="5">
    <source>
        <dbReference type="ARBA" id="ARBA00023004"/>
    </source>
</evidence>
<protein>
    <submittedName>
        <fullName evidence="9">Type cbb3 cytochrome oxidase biogenesis protein CcoG, involved in Cu oxidation</fullName>
    </submittedName>
</protein>
<dbReference type="Gene3D" id="2.60.40.10">
    <property type="entry name" value="Immunoglobulins"/>
    <property type="match status" value="1"/>
</dbReference>
<dbReference type="EMBL" id="FPHR01000018">
    <property type="protein sequence ID" value="SFV77134.1"/>
    <property type="molecule type" value="Genomic_DNA"/>
</dbReference>
<evidence type="ECO:0000256" key="1">
    <source>
        <dbReference type="ARBA" id="ARBA00022448"/>
    </source>
</evidence>
<proteinExistence type="predicted"/>
<dbReference type="GO" id="GO:0051539">
    <property type="term" value="F:4 iron, 4 sulfur cluster binding"/>
    <property type="evidence" value="ECO:0007669"/>
    <property type="project" value="UniProtKB-KW"/>
</dbReference>
<keyword evidence="3" id="KW-0479">Metal-binding</keyword>
<feature type="transmembrane region" description="Helical" evidence="7">
    <location>
        <begin position="55"/>
        <end position="72"/>
    </location>
</feature>
<dbReference type="Pfam" id="PF11614">
    <property type="entry name" value="FixG_C"/>
    <property type="match status" value="1"/>
</dbReference>
<dbReference type="InterPro" id="IPR032879">
    <property type="entry name" value="FixG_C"/>
</dbReference>
<feature type="transmembrane region" description="Helical" evidence="7">
    <location>
        <begin position="228"/>
        <end position="247"/>
    </location>
</feature>
<evidence type="ECO:0000256" key="6">
    <source>
        <dbReference type="ARBA" id="ARBA00023014"/>
    </source>
</evidence>
<evidence type="ECO:0000256" key="2">
    <source>
        <dbReference type="ARBA" id="ARBA00022485"/>
    </source>
</evidence>
<keyword evidence="7" id="KW-0812">Transmembrane</keyword>
<dbReference type="InterPro" id="IPR017900">
    <property type="entry name" value="4Fe4S_Fe_S_CS"/>
</dbReference>
<dbReference type="PROSITE" id="PS51379">
    <property type="entry name" value="4FE4S_FER_2"/>
    <property type="match status" value="1"/>
</dbReference>
<evidence type="ECO:0000256" key="3">
    <source>
        <dbReference type="ARBA" id="ARBA00022723"/>
    </source>
</evidence>
<dbReference type="PANTHER" id="PTHR30176">
    <property type="entry name" value="FERREDOXIN-TYPE PROTEIN NAPH"/>
    <property type="match status" value="1"/>
</dbReference>
<evidence type="ECO:0000256" key="7">
    <source>
        <dbReference type="SAM" id="Phobius"/>
    </source>
</evidence>
<gene>
    <name evidence="9" type="ORF">MNB_SUP05-4-933</name>
</gene>
<keyword evidence="5" id="KW-0408">Iron</keyword>
<dbReference type="InterPro" id="IPR014116">
    <property type="entry name" value="Cyt_c_oxidase_cbb3_FixG"/>
</dbReference>
<name>A0A1W1D987_9ZZZZ</name>
<dbReference type="PANTHER" id="PTHR30176:SF3">
    <property type="entry name" value="FERREDOXIN-TYPE PROTEIN NAPH"/>
    <property type="match status" value="1"/>
</dbReference>
<dbReference type="Pfam" id="PF13746">
    <property type="entry name" value="Fer4_18"/>
    <property type="match status" value="1"/>
</dbReference>
<sequence length="361" mass="40900">MLGRVFCGYFCFQTVWTDLFTQIEQWVEGIPSKRRKLEKASMSFNKIKLKVIKHLLWIAIALLSGVTWMLYFNVKWADYFSGNVSLTTIAITGSIALGAYVFAGFMREQTCLWICPYARIQGAMIDEQTVLPTYDYYRGEQRGKLNKGEFVKNNGDCIDCNQCVAVCPTGVDIRKGQEYGCITCGLCIDACDSVMEKVGKPKGLIRYTSLVELELNKSTQAFYKRPRVMVYAVILIGALSMLAYGMMNIASMEFKVLHDRQPLFVQLSDGSIRNKYELKVMNKTDAEMLVDITYNSSIKSLKSKKQLNSVRIPSGNVKSIFVYLSAYENNIGDDNEVTFVVSSDQGTLEYDTIFFTPKSMR</sequence>
<evidence type="ECO:0000256" key="4">
    <source>
        <dbReference type="ARBA" id="ARBA00022982"/>
    </source>
</evidence>
<keyword evidence="2" id="KW-0004">4Fe-4S</keyword>
<feature type="transmembrane region" description="Helical" evidence="7">
    <location>
        <begin position="84"/>
        <end position="103"/>
    </location>
</feature>
<dbReference type="AlphaFoldDB" id="A0A1W1D987"/>
<feature type="domain" description="4Fe-4S ferredoxin-type" evidence="8">
    <location>
        <begin position="148"/>
        <end position="177"/>
    </location>
</feature>
<keyword evidence="1" id="KW-0813">Transport</keyword>
<dbReference type="GO" id="GO:0046872">
    <property type="term" value="F:metal ion binding"/>
    <property type="evidence" value="ECO:0007669"/>
    <property type="project" value="UniProtKB-KW"/>
</dbReference>
<dbReference type="SUPFAM" id="SSF54862">
    <property type="entry name" value="4Fe-4S ferredoxins"/>
    <property type="match status" value="1"/>
</dbReference>
<dbReference type="InterPro" id="IPR017896">
    <property type="entry name" value="4Fe4S_Fe-S-bd"/>
</dbReference>
<accession>A0A1W1D987</accession>
<keyword evidence="6" id="KW-0411">Iron-sulfur</keyword>
<keyword evidence="7" id="KW-1133">Transmembrane helix</keyword>
<dbReference type="GO" id="GO:0005886">
    <property type="term" value="C:plasma membrane"/>
    <property type="evidence" value="ECO:0007669"/>
    <property type="project" value="TreeGrafter"/>
</dbReference>